<dbReference type="EMBL" id="KE504171">
    <property type="protein sequence ID" value="EPS97934.1"/>
    <property type="molecule type" value="Genomic_DNA"/>
</dbReference>
<dbReference type="InParanoid" id="S8FHQ1"/>
<dbReference type="Proteomes" id="UP000015241">
    <property type="component" value="Unassembled WGS sequence"/>
</dbReference>
<proteinExistence type="predicted"/>
<sequence>MHSTEPLKALPFSLRPSALSNSNTPTSLQPTTFKPVAPAPTTLLIDLTTIPPVTEATAPAASDSASPSFHDLLANLPPAAYIPLEVVPRRPDETRKPFRLNLKLGGASMSWESEFAKPVQVVPPRPHRHVHRIHTESTFSPQYYEHMQAAKPSHRAGTALTLAELHTNHEPGQSHRSTPAYPSVPLYHPEERVHGAMGYLADMETLSNSGDSDELDDDSLFDPEEAEECSPATETSHQVGAVAVMAGGAGAVLPSEYKATITVVFLSIAFSTDTSSAGSWRTYPFKPHGAASVV</sequence>
<dbReference type="HOGENOM" id="CLU_1061879_0_0_1"/>
<evidence type="ECO:0000313" key="2">
    <source>
        <dbReference type="EMBL" id="EPS97934.1"/>
    </source>
</evidence>
<organism evidence="2 3">
    <name type="scientific">Fomitopsis schrenkii</name>
    <name type="common">Brown rot fungus</name>
    <dbReference type="NCBI Taxonomy" id="2126942"/>
    <lineage>
        <taxon>Eukaryota</taxon>
        <taxon>Fungi</taxon>
        <taxon>Dikarya</taxon>
        <taxon>Basidiomycota</taxon>
        <taxon>Agaricomycotina</taxon>
        <taxon>Agaricomycetes</taxon>
        <taxon>Polyporales</taxon>
        <taxon>Fomitopsis</taxon>
    </lineage>
</organism>
<reference evidence="2 3" key="1">
    <citation type="journal article" date="2012" name="Science">
        <title>The Paleozoic origin of enzymatic lignin decomposition reconstructed from 31 fungal genomes.</title>
        <authorList>
            <person name="Floudas D."/>
            <person name="Binder M."/>
            <person name="Riley R."/>
            <person name="Barry K."/>
            <person name="Blanchette R.A."/>
            <person name="Henrissat B."/>
            <person name="Martinez A.T."/>
            <person name="Otillar R."/>
            <person name="Spatafora J.W."/>
            <person name="Yadav J.S."/>
            <person name="Aerts A."/>
            <person name="Benoit I."/>
            <person name="Boyd A."/>
            <person name="Carlson A."/>
            <person name="Copeland A."/>
            <person name="Coutinho P.M."/>
            <person name="de Vries R.P."/>
            <person name="Ferreira P."/>
            <person name="Findley K."/>
            <person name="Foster B."/>
            <person name="Gaskell J."/>
            <person name="Glotzer D."/>
            <person name="Gorecki P."/>
            <person name="Heitman J."/>
            <person name="Hesse C."/>
            <person name="Hori C."/>
            <person name="Igarashi K."/>
            <person name="Jurgens J.A."/>
            <person name="Kallen N."/>
            <person name="Kersten P."/>
            <person name="Kohler A."/>
            <person name="Kuees U."/>
            <person name="Kumar T.K.A."/>
            <person name="Kuo A."/>
            <person name="LaButti K."/>
            <person name="Larrondo L.F."/>
            <person name="Lindquist E."/>
            <person name="Ling A."/>
            <person name="Lombard V."/>
            <person name="Lucas S."/>
            <person name="Lundell T."/>
            <person name="Martin R."/>
            <person name="McLaughlin D.J."/>
            <person name="Morgenstern I."/>
            <person name="Morin E."/>
            <person name="Murat C."/>
            <person name="Nagy L.G."/>
            <person name="Nolan M."/>
            <person name="Ohm R.A."/>
            <person name="Patyshakuliyeva A."/>
            <person name="Rokas A."/>
            <person name="Ruiz-Duenas F.J."/>
            <person name="Sabat G."/>
            <person name="Salamov A."/>
            <person name="Samejima M."/>
            <person name="Schmutz J."/>
            <person name="Slot J.C."/>
            <person name="St John F."/>
            <person name="Stenlid J."/>
            <person name="Sun H."/>
            <person name="Sun S."/>
            <person name="Syed K."/>
            <person name="Tsang A."/>
            <person name="Wiebenga A."/>
            <person name="Young D."/>
            <person name="Pisabarro A."/>
            <person name="Eastwood D.C."/>
            <person name="Martin F."/>
            <person name="Cullen D."/>
            <person name="Grigoriev I.V."/>
            <person name="Hibbett D.S."/>
        </authorList>
    </citation>
    <scope>NUCLEOTIDE SEQUENCE</scope>
    <source>
        <strain evidence="3">FP-58527</strain>
    </source>
</reference>
<protein>
    <submittedName>
        <fullName evidence="2">Uncharacterized protein</fullName>
    </submittedName>
</protein>
<feature type="region of interest" description="Disordered" evidence="1">
    <location>
        <begin position="12"/>
        <end position="34"/>
    </location>
</feature>
<keyword evidence="3" id="KW-1185">Reference proteome</keyword>
<evidence type="ECO:0000256" key="1">
    <source>
        <dbReference type="SAM" id="MobiDB-lite"/>
    </source>
</evidence>
<accession>S8FHQ1</accession>
<evidence type="ECO:0000313" key="3">
    <source>
        <dbReference type="Proteomes" id="UP000015241"/>
    </source>
</evidence>
<name>S8FHQ1_FOMSC</name>
<dbReference type="AlphaFoldDB" id="S8FHQ1"/>
<gene>
    <name evidence="2" type="ORF">FOMPIDRAFT_1052000</name>
</gene>
<feature type="compositionally biased region" description="Polar residues" evidence="1">
    <location>
        <begin position="18"/>
        <end position="32"/>
    </location>
</feature>